<evidence type="ECO:0000313" key="2">
    <source>
        <dbReference type="Proteomes" id="UP000011996"/>
    </source>
</evidence>
<protein>
    <submittedName>
        <fullName evidence="1">Uncharacterized protein</fullName>
    </submittedName>
</protein>
<proteinExistence type="predicted"/>
<evidence type="ECO:0000313" key="1">
    <source>
        <dbReference type="EMBL" id="EMI26658.1"/>
    </source>
</evidence>
<comment type="caution">
    <text evidence="1">The sequence shown here is derived from an EMBL/GenBank/DDBJ whole genome shotgun (WGS) entry which is preliminary data.</text>
</comment>
<dbReference type="PATRIC" id="fig|1263868.3.peg.3008"/>
<dbReference type="STRING" id="1263868.RESH_02775"/>
<dbReference type="AlphaFoldDB" id="M5S4V0"/>
<accession>M5S4V0</accession>
<reference evidence="1 2" key="1">
    <citation type="journal article" date="2013" name="Mar. Genomics">
        <title>Expression of sulfatases in Rhodopirellula baltica and the diversity of sulfatases in the genus Rhodopirellula.</title>
        <authorList>
            <person name="Wegner C.E."/>
            <person name="Richter-Heitmann T."/>
            <person name="Klindworth A."/>
            <person name="Klockow C."/>
            <person name="Richter M."/>
            <person name="Achstetter T."/>
            <person name="Glockner F.O."/>
            <person name="Harder J."/>
        </authorList>
    </citation>
    <scope>NUCLEOTIDE SEQUENCE [LARGE SCALE GENOMIC DNA]</scope>
    <source>
        <strain evidence="1 2">SH398</strain>
    </source>
</reference>
<gene>
    <name evidence="1" type="ORF">RESH_02775</name>
</gene>
<name>M5S4V0_9BACT</name>
<dbReference type="Proteomes" id="UP000011996">
    <property type="component" value="Unassembled WGS sequence"/>
</dbReference>
<organism evidence="1 2">
    <name type="scientific">Rhodopirellula europaea SH398</name>
    <dbReference type="NCBI Taxonomy" id="1263868"/>
    <lineage>
        <taxon>Bacteria</taxon>
        <taxon>Pseudomonadati</taxon>
        <taxon>Planctomycetota</taxon>
        <taxon>Planctomycetia</taxon>
        <taxon>Pirellulales</taxon>
        <taxon>Pirellulaceae</taxon>
        <taxon>Rhodopirellula</taxon>
    </lineage>
</organism>
<dbReference type="EMBL" id="ANOF01000087">
    <property type="protein sequence ID" value="EMI26658.1"/>
    <property type="molecule type" value="Genomic_DNA"/>
</dbReference>
<sequence length="189" mass="20028">MSLSRSKPNVEMLMSLPFVPGVVMKFAWSLTALACLFSVGCGAKPAEDSGADPDTVVMEGAPPHSHAHPEHGPNGGELIELGKEAFHLEMLHDDQSVTLNVLDGAASETVAIDAAELSVSLKHDDEVRTFALPASNPTDGKASSFTIFDAEMAGWMKEGAEGAVTLQIDGKSYTGKISHDHDHEGHDHD</sequence>